<dbReference type="Pfam" id="PF07732">
    <property type="entry name" value="Cu-oxidase_3"/>
    <property type="match status" value="1"/>
</dbReference>
<feature type="compositionally biased region" description="Low complexity" evidence="12">
    <location>
        <begin position="42"/>
        <end position="51"/>
    </location>
</feature>
<gene>
    <name evidence="15" type="ORF">BAE44_0011263</name>
</gene>
<evidence type="ECO:0000256" key="6">
    <source>
        <dbReference type="ARBA" id="ARBA00022523"/>
    </source>
</evidence>
<reference evidence="15 16" key="1">
    <citation type="submission" date="2016-09" db="EMBL/GenBank/DDBJ databases">
        <title>The draft genome of Dichanthelium oligosanthes: A C3 panicoid grass species.</title>
        <authorList>
            <person name="Studer A.J."/>
            <person name="Schnable J.C."/>
            <person name="Brutnell T.P."/>
        </authorList>
    </citation>
    <scope>NUCLEOTIDE SEQUENCE [LARGE SCALE GENOMIC DNA]</scope>
    <source>
        <strain evidence="16">cv. Kellogg 1175</strain>
        <tissue evidence="15">Leaf</tissue>
    </source>
</reference>
<keyword evidence="6" id="KW-0052">Apoplast</keyword>
<evidence type="ECO:0000256" key="3">
    <source>
        <dbReference type="ARBA" id="ARBA00004271"/>
    </source>
</evidence>
<evidence type="ECO:0000313" key="15">
    <source>
        <dbReference type="EMBL" id="OEL27718.1"/>
    </source>
</evidence>
<feature type="domain" description="Plastocyanin-like" evidence="13">
    <location>
        <begin position="240"/>
        <end position="375"/>
    </location>
</feature>
<keyword evidence="11" id="KW-0439">Lignin degradation</keyword>
<feature type="domain" description="Plastocyanin-like" evidence="14">
    <location>
        <begin position="163"/>
        <end position="226"/>
    </location>
</feature>
<dbReference type="InterPro" id="IPR011707">
    <property type="entry name" value="Cu-oxidase-like_N"/>
</dbReference>
<keyword evidence="7" id="KW-0964">Secreted</keyword>
<dbReference type="AlphaFoldDB" id="A0A1E5VRG1"/>
<dbReference type="InterPro" id="IPR034285">
    <property type="entry name" value="CuRO_2_LCC"/>
</dbReference>
<dbReference type="EMBL" id="LWDX02031822">
    <property type="protein sequence ID" value="OEL27718.1"/>
    <property type="molecule type" value="Genomic_DNA"/>
</dbReference>
<dbReference type="CDD" id="cd13875">
    <property type="entry name" value="CuRO_2_LCC_plant"/>
    <property type="match status" value="1"/>
</dbReference>
<keyword evidence="9" id="KW-0560">Oxidoreductase</keyword>
<dbReference type="Gene3D" id="2.60.40.420">
    <property type="entry name" value="Cupredoxins - blue copper proteins"/>
    <property type="match status" value="2"/>
</dbReference>
<evidence type="ECO:0000256" key="7">
    <source>
        <dbReference type="ARBA" id="ARBA00022525"/>
    </source>
</evidence>
<evidence type="ECO:0000256" key="5">
    <source>
        <dbReference type="ARBA" id="ARBA00012297"/>
    </source>
</evidence>
<evidence type="ECO:0000256" key="8">
    <source>
        <dbReference type="ARBA" id="ARBA00022737"/>
    </source>
</evidence>
<protein>
    <recommendedName>
        <fullName evidence="5">laccase</fullName>
        <ecNumber evidence="5">1.10.3.2</ecNumber>
    </recommendedName>
</protein>
<dbReference type="SUPFAM" id="SSF49503">
    <property type="entry name" value="Cupredoxins"/>
    <property type="match status" value="2"/>
</dbReference>
<comment type="subcellular location">
    <subcellularLocation>
        <location evidence="3">Secreted</location>
        <location evidence="3">Extracellular space</location>
        <location evidence="3">Apoplast</location>
    </subcellularLocation>
</comment>
<evidence type="ECO:0000256" key="10">
    <source>
        <dbReference type="ARBA" id="ARBA00023008"/>
    </source>
</evidence>
<proteinExistence type="inferred from homology"/>
<dbReference type="Proteomes" id="UP000095767">
    <property type="component" value="Unassembled WGS sequence"/>
</dbReference>
<dbReference type="GO" id="GO:0046274">
    <property type="term" value="P:lignin catabolic process"/>
    <property type="evidence" value="ECO:0007669"/>
    <property type="project" value="UniProtKB-KW"/>
</dbReference>
<dbReference type="GO" id="GO:0048046">
    <property type="term" value="C:apoplast"/>
    <property type="evidence" value="ECO:0007669"/>
    <property type="project" value="UniProtKB-SubCell"/>
</dbReference>
<evidence type="ECO:0000256" key="9">
    <source>
        <dbReference type="ARBA" id="ARBA00023002"/>
    </source>
</evidence>
<dbReference type="GO" id="GO:0052716">
    <property type="term" value="F:hydroquinone:oxygen oxidoreductase activity"/>
    <property type="evidence" value="ECO:0007669"/>
    <property type="project" value="UniProtKB-EC"/>
</dbReference>
<comment type="catalytic activity">
    <reaction evidence="1">
        <text>4 hydroquinone + O2 = 4 benzosemiquinone + 2 H2O</text>
        <dbReference type="Rhea" id="RHEA:11276"/>
        <dbReference type="ChEBI" id="CHEBI:15377"/>
        <dbReference type="ChEBI" id="CHEBI:15379"/>
        <dbReference type="ChEBI" id="CHEBI:17594"/>
        <dbReference type="ChEBI" id="CHEBI:17977"/>
        <dbReference type="EC" id="1.10.3.2"/>
    </reaction>
</comment>
<keyword evidence="10" id="KW-0186">Copper</keyword>
<dbReference type="PANTHER" id="PTHR11709">
    <property type="entry name" value="MULTI-COPPER OXIDASE"/>
    <property type="match status" value="1"/>
</dbReference>
<keyword evidence="16" id="KW-1185">Reference proteome</keyword>
<evidence type="ECO:0000256" key="11">
    <source>
        <dbReference type="ARBA" id="ARBA00023185"/>
    </source>
</evidence>
<evidence type="ECO:0000259" key="14">
    <source>
        <dbReference type="Pfam" id="PF07732"/>
    </source>
</evidence>
<dbReference type="InterPro" id="IPR008972">
    <property type="entry name" value="Cupredoxin"/>
</dbReference>
<dbReference type="GO" id="GO:0005507">
    <property type="term" value="F:copper ion binding"/>
    <property type="evidence" value="ECO:0007669"/>
    <property type="project" value="InterPro"/>
</dbReference>
<evidence type="ECO:0000259" key="13">
    <source>
        <dbReference type="Pfam" id="PF00394"/>
    </source>
</evidence>
<evidence type="ECO:0000256" key="12">
    <source>
        <dbReference type="SAM" id="MobiDB-lite"/>
    </source>
</evidence>
<feature type="region of interest" description="Disordered" evidence="12">
    <location>
        <begin position="1"/>
        <end position="98"/>
    </location>
</feature>
<comment type="function">
    <text evidence="2">Lignin degradation and detoxification of lignin-derived products.</text>
</comment>
<dbReference type="STRING" id="888268.A0A1E5VRG1"/>
<comment type="similarity">
    <text evidence="4">Belongs to the multicopper oxidase family.</text>
</comment>
<evidence type="ECO:0000313" key="16">
    <source>
        <dbReference type="Proteomes" id="UP000095767"/>
    </source>
</evidence>
<keyword evidence="8" id="KW-0677">Repeat</keyword>
<name>A0A1E5VRG1_9POAL</name>
<evidence type="ECO:0000256" key="1">
    <source>
        <dbReference type="ARBA" id="ARBA00000349"/>
    </source>
</evidence>
<organism evidence="15 16">
    <name type="scientific">Dichanthelium oligosanthes</name>
    <dbReference type="NCBI Taxonomy" id="888268"/>
    <lineage>
        <taxon>Eukaryota</taxon>
        <taxon>Viridiplantae</taxon>
        <taxon>Streptophyta</taxon>
        <taxon>Embryophyta</taxon>
        <taxon>Tracheophyta</taxon>
        <taxon>Spermatophyta</taxon>
        <taxon>Magnoliopsida</taxon>
        <taxon>Liliopsida</taxon>
        <taxon>Poales</taxon>
        <taxon>Poaceae</taxon>
        <taxon>PACMAD clade</taxon>
        <taxon>Panicoideae</taxon>
        <taxon>Panicodae</taxon>
        <taxon>Paniceae</taxon>
        <taxon>Dichantheliinae</taxon>
        <taxon>Dichanthelium</taxon>
    </lineage>
</organism>
<dbReference type="OrthoDB" id="2121828at2759"/>
<dbReference type="PANTHER" id="PTHR11709:SF512">
    <property type="entry name" value="LACCASE"/>
    <property type="match status" value="1"/>
</dbReference>
<dbReference type="InterPro" id="IPR045087">
    <property type="entry name" value="Cu-oxidase_fam"/>
</dbReference>
<comment type="caution">
    <text evidence="15">The sequence shown here is derived from an EMBL/GenBank/DDBJ whole genome shotgun (WGS) entry which is preliminary data.</text>
</comment>
<dbReference type="EC" id="1.10.3.2" evidence="5"/>
<evidence type="ECO:0000256" key="4">
    <source>
        <dbReference type="ARBA" id="ARBA00010609"/>
    </source>
</evidence>
<evidence type="ECO:0000256" key="2">
    <source>
        <dbReference type="ARBA" id="ARBA00002075"/>
    </source>
</evidence>
<dbReference type="InterPro" id="IPR001117">
    <property type="entry name" value="Cu-oxidase_2nd"/>
</dbReference>
<sequence>MPRAGGSPRPCFPPPPCSSPNDAERWGGRGAARAARRRGEEAVAGANGGVRQRWRRRRVEHGPVPHSRSRRAASPAFAPPRGGGGGGGGDDRAPGAAGGLADAVEGLEISGGAGERRLDKYDIPVEVSLRCPHWRPPLPPSSSSSSPPVYQRRWPPLLSIPSLHGVKQRLNCWADGVPMITQCPILPNHNLTCRFDVAGQEGTLWWHAHVPFLRASLHGALIIRPRHGARSSYPFPKPHEEIPIILGEWWEMDLEQLDRNMIDGYFDDNPTAMTINAKIGDPFNCSGAIKGGYVLDAEPGNTYLLRVINAALFSEVYLKIAGHKFTVVAADANYVNPYTMDVVSIAPGETMDVLVAADAPPGRYYMVALAQQPPEPDQQIPFFVTSGTVQ</sequence>
<accession>A0A1E5VRG1</accession>
<dbReference type="Pfam" id="PF00394">
    <property type="entry name" value="Cu-oxidase"/>
    <property type="match status" value="1"/>
</dbReference>